<dbReference type="WBParaSite" id="scaffold33772_cov158.g20996">
    <property type="protein sequence ID" value="scaffold33772_cov158.g20996"/>
    <property type="gene ID" value="scaffold33772_cov158.g20996"/>
</dbReference>
<name>A0A915MAQ5_MELJA</name>
<sequence>MNFFEDDEIIGPFFLGTISTYYGDSGAGVWSSNGLAGVNLGFTAFPLECNYTKAFEEAAHFTMHNYFVGISRIYSAIEYVNGIESMHTNKATYFFMDGDGRARSI</sequence>
<organism evidence="1 2">
    <name type="scientific">Meloidogyne javanica</name>
    <name type="common">Root-knot nematode worm</name>
    <dbReference type="NCBI Taxonomy" id="6303"/>
    <lineage>
        <taxon>Eukaryota</taxon>
        <taxon>Metazoa</taxon>
        <taxon>Ecdysozoa</taxon>
        <taxon>Nematoda</taxon>
        <taxon>Chromadorea</taxon>
        <taxon>Rhabditida</taxon>
        <taxon>Tylenchina</taxon>
        <taxon>Tylenchomorpha</taxon>
        <taxon>Tylenchoidea</taxon>
        <taxon>Meloidogynidae</taxon>
        <taxon>Meloidogyninae</taxon>
        <taxon>Meloidogyne</taxon>
        <taxon>Meloidogyne incognita group</taxon>
    </lineage>
</organism>
<protein>
    <submittedName>
        <fullName evidence="2">Uncharacterized protein</fullName>
    </submittedName>
</protein>
<proteinExistence type="predicted"/>
<evidence type="ECO:0000313" key="1">
    <source>
        <dbReference type="Proteomes" id="UP000887561"/>
    </source>
</evidence>
<evidence type="ECO:0000313" key="2">
    <source>
        <dbReference type="WBParaSite" id="scaffold33772_cov158.g20996"/>
    </source>
</evidence>
<reference evidence="2" key="1">
    <citation type="submission" date="2022-11" db="UniProtKB">
        <authorList>
            <consortium name="WormBaseParasite"/>
        </authorList>
    </citation>
    <scope>IDENTIFICATION</scope>
</reference>
<accession>A0A915MAQ5</accession>
<dbReference type="AlphaFoldDB" id="A0A915MAQ5"/>
<dbReference type="Proteomes" id="UP000887561">
    <property type="component" value="Unplaced"/>
</dbReference>
<keyword evidence="1" id="KW-1185">Reference proteome</keyword>